<accession>A0AAX4ISI6</accession>
<evidence type="ECO:0000259" key="2">
    <source>
        <dbReference type="Pfam" id="PF22807"/>
    </source>
</evidence>
<keyword evidence="1" id="KW-0472">Membrane</keyword>
<dbReference type="GeneID" id="87947740"/>
<keyword evidence="1" id="KW-0812">Transmembrane</keyword>
<dbReference type="KEGG" id="cdet:87947740"/>
<protein>
    <submittedName>
        <fullName evidence="3">Six-bladed beta-propeller, TolB</fullName>
    </submittedName>
</protein>
<reference evidence="4" key="1">
    <citation type="journal article" date="2023" name="bioRxiv">
        <title>Complete genome of the Medicago anthracnose fungus, Colletotrichum destructivum, reveals a mini-chromosome-like region within a core chromosome.</title>
        <authorList>
            <person name="Lapalu N."/>
            <person name="Simon A."/>
            <person name="Lu A."/>
            <person name="Plaumann P.-L."/>
            <person name="Amselem J."/>
            <person name="Pigne S."/>
            <person name="Auger A."/>
            <person name="Koch C."/>
            <person name="Dallery J.-F."/>
            <person name="O'Connell R.J."/>
        </authorList>
    </citation>
    <scope>NUCLEOTIDE SEQUENCE [LARGE SCALE GENOMIC DNA]</scope>
    <source>
        <strain evidence="4">CBS 520.97</strain>
    </source>
</reference>
<evidence type="ECO:0000313" key="3">
    <source>
        <dbReference type="EMBL" id="WQF86226.1"/>
    </source>
</evidence>
<dbReference type="Gene3D" id="2.120.10.30">
    <property type="entry name" value="TolB, C-terminal domain"/>
    <property type="match status" value="1"/>
</dbReference>
<proteinExistence type="predicted"/>
<dbReference type="Pfam" id="PF22807">
    <property type="entry name" value="TrAA12"/>
    <property type="match status" value="1"/>
</dbReference>
<keyword evidence="1" id="KW-1133">Transmembrane helix</keyword>
<dbReference type="InterPro" id="IPR011042">
    <property type="entry name" value="6-blade_b-propeller_TolB-like"/>
</dbReference>
<gene>
    <name evidence="3" type="ORF">CDEST_11240</name>
</gene>
<feature type="transmembrane region" description="Helical" evidence="1">
    <location>
        <begin position="233"/>
        <end position="258"/>
    </location>
</feature>
<evidence type="ECO:0000313" key="4">
    <source>
        <dbReference type="Proteomes" id="UP001322277"/>
    </source>
</evidence>
<evidence type="ECO:0000256" key="1">
    <source>
        <dbReference type="SAM" id="Phobius"/>
    </source>
</evidence>
<keyword evidence="4" id="KW-1185">Reference proteome</keyword>
<dbReference type="AlphaFoldDB" id="A0AAX4ISI6"/>
<organism evidence="3 4">
    <name type="scientific">Colletotrichum destructivum</name>
    <dbReference type="NCBI Taxonomy" id="34406"/>
    <lineage>
        <taxon>Eukaryota</taxon>
        <taxon>Fungi</taxon>
        <taxon>Dikarya</taxon>
        <taxon>Ascomycota</taxon>
        <taxon>Pezizomycotina</taxon>
        <taxon>Sordariomycetes</taxon>
        <taxon>Hypocreomycetidae</taxon>
        <taxon>Glomerellales</taxon>
        <taxon>Glomerellaceae</taxon>
        <taxon>Colletotrichum</taxon>
        <taxon>Colletotrichum destructivum species complex</taxon>
    </lineage>
</organism>
<dbReference type="RefSeq" id="XP_062783447.1">
    <property type="nucleotide sequence ID" value="XM_062927396.1"/>
</dbReference>
<dbReference type="InterPro" id="IPR054539">
    <property type="entry name" value="Beta-prop_PDH"/>
</dbReference>
<dbReference type="EMBL" id="CP137311">
    <property type="protein sequence ID" value="WQF86226.1"/>
    <property type="molecule type" value="Genomic_DNA"/>
</dbReference>
<dbReference type="Proteomes" id="UP001322277">
    <property type="component" value="Chromosome 7"/>
</dbReference>
<feature type="domain" description="Pyrroloquinoline quinone-dependent pyranose dehydrogenase beta-propeller" evidence="2">
    <location>
        <begin position="1"/>
        <end position="204"/>
    </location>
</feature>
<sequence length="259" mass="27870">MLGWGLRNSVGMAEEPITGGIWTVENSADQLRRNGVDIHRDNPAEELNFHGYLDDSAEKQGGNYGYPNCFALWSTEDFPDRGGMNTGEQFTLTSSRTLNDTTCASSHVPPRLSFQAHTAPLDIKFTPSGSEAFVTFHGSFDYKLSSIPFTNGMPTEPADSRTPLTDVLTNADINNCPDNCFRPDSRQRLFMTSDATGELYVLQRTDILASASSPAAPTSTSSQGIPEVPSSPIFVGSLAMSAALALGGFGIFGFPLGLR</sequence>
<name>A0AAX4ISI6_9PEZI</name>